<dbReference type="Pfam" id="PF10551">
    <property type="entry name" value="MULE"/>
    <property type="match status" value="1"/>
</dbReference>
<evidence type="ECO:0000313" key="6">
    <source>
        <dbReference type="Proteomes" id="UP000811246"/>
    </source>
</evidence>
<dbReference type="PROSITE" id="PS50966">
    <property type="entry name" value="ZF_SWIM"/>
    <property type="match status" value="1"/>
</dbReference>
<keyword evidence="2" id="KW-0479">Metal-binding</keyword>
<evidence type="ECO:0000256" key="2">
    <source>
        <dbReference type="RuleBase" id="RU367018"/>
    </source>
</evidence>
<evidence type="ECO:0000256" key="1">
    <source>
        <dbReference type="PROSITE-ProRule" id="PRU00325"/>
    </source>
</evidence>
<organism evidence="5 6">
    <name type="scientific">Carya illinoinensis</name>
    <name type="common">Pecan</name>
    <dbReference type="NCBI Taxonomy" id="32201"/>
    <lineage>
        <taxon>Eukaryota</taxon>
        <taxon>Viridiplantae</taxon>
        <taxon>Streptophyta</taxon>
        <taxon>Embryophyta</taxon>
        <taxon>Tracheophyta</taxon>
        <taxon>Spermatophyta</taxon>
        <taxon>Magnoliopsida</taxon>
        <taxon>eudicotyledons</taxon>
        <taxon>Gunneridae</taxon>
        <taxon>Pentapetalae</taxon>
        <taxon>rosids</taxon>
        <taxon>fabids</taxon>
        <taxon>Fagales</taxon>
        <taxon>Juglandaceae</taxon>
        <taxon>Carya</taxon>
    </lineage>
</organism>
<keyword evidence="1 2" id="KW-0863">Zinc-finger</keyword>
<dbReference type="EMBL" id="CM031832">
    <property type="protein sequence ID" value="KAG6700545.1"/>
    <property type="molecule type" value="Genomic_DNA"/>
</dbReference>
<sequence>MVEEVPVEEVPSRSHGNDDDSVIEPKPWMSFKTEHEIIDYYKQYGKQTGFGVMTQRSKMEDDGSVRYLTLGCARGGKARNRNSNVSKPRPTMKMDCKAKVNAILFDGVLHITIIENAHNHGLSPRKARFFRCNRAINDSVKRQLDINDKAGISMAKSFNPLVVEAGGYDNLPFVEKDARNYIDKARYLRLGKGDAYALCGYFERMQYKNYGLKNVFWVDARSRVAYGYFGDIVTFDTTYLTNRYGMSFAHSIGVNHHGQSILFGAGLISSEDIDTFVWLFETWLKCIDGKAPNAIITDQDRAMKNAIAIRMYWVSMYLKNTFWTGMSTTQRSESINTFFDGLVRTTLKEFVDQFDNALRKGGEAEMAADFHSFNCNIPCITHLPVEKQFQDLYTKSKFKEVQSKVMGVIYAHCILIKTEGAISTYEVNDQLQVEGSIKRVTYMSYFNEEECEAKCMCGLFHMRGIFCRHILVIFSVKDVHSVPSKYIMDRWRKDIKHRYALIRSNYDNLSGKPSTTRYANLVKLCLKVATNACEDDDNSVDMTQKLKTMNSIYTKNNEQPIFTNTSTEVGDIEMGSSKKVLSPRIVRGKGRPSSMRREPAI</sequence>
<name>A0A922EEG2_CARIL</name>
<evidence type="ECO:0000259" key="4">
    <source>
        <dbReference type="PROSITE" id="PS50966"/>
    </source>
</evidence>
<comment type="subcellular location">
    <subcellularLocation>
        <location evidence="2">Nucleus</location>
    </subcellularLocation>
</comment>
<evidence type="ECO:0000256" key="3">
    <source>
        <dbReference type="SAM" id="MobiDB-lite"/>
    </source>
</evidence>
<dbReference type="GO" id="GO:0006355">
    <property type="term" value="P:regulation of DNA-templated transcription"/>
    <property type="evidence" value="ECO:0007669"/>
    <property type="project" value="UniProtKB-UniRule"/>
</dbReference>
<dbReference type="Pfam" id="PF03101">
    <property type="entry name" value="FAR1"/>
    <property type="match status" value="1"/>
</dbReference>
<comment type="function">
    <text evidence="2">Putative transcription activator involved in regulating light control of development.</text>
</comment>
<dbReference type="InterPro" id="IPR031052">
    <property type="entry name" value="FHY3/FAR1"/>
</dbReference>
<dbReference type="GO" id="GO:0005634">
    <property type="term" value="C:nucleus"/>
    <property type="evidence" value="ECO:0007669"/>
    <property type="project" value="UniProtKB-SubCell"/>
</dbReference>
<dbReference type="PANTHER" id="PTHR31669">
    <property type="entry name" value="PROTEIN FAR1-RELATED SEQUENCE 10-RELATED"/>
    <property type="match status" value="1"/>
</dbReference>
<reference evidence="5" key="1">
    <citation type="submission" date="2021-01" db="EMBL/GenBank/DDBJ databases">
        <authorList>
            <person name="Lovell J.T."/>
            <person name="Bentley N."/>
            <person name="Bhattarai G."/>
            <person name="Jenkins J.W."/>
            <person name="Sreedasyam A."/>
            <person name="Alarcon Y."/>
            <person name="Bock C."/>
            <person name="Boston L."/>
            <person name="Carlson J."/>
            <person name="Cervantes K."/>
            <person name="Clermont K."/>
            <person name="Krom N."/>
            <person name="Kubenka K."/>
            <person name="Mamidi S."/>
            <person name="Mattison C."/>
            <person name="Monteros M."/>
            <person name="Pisani C."/>
            <person name="Plott C."/>
            <person name="Rajasekar S."/>
            <person name="Rhein H.S."/>
            <person name="Rohla C."/>
            <person name="Song M."/>
            <person name="Hilaire R.S."/>
            <person name="Shu S."/>
            <person name="Wells L."/>
            <person name="Wang X."/>
            <person name="Webber J."/>
            <person name="Heerema R.J."/>
            <person name="Klein P."/>
            <person name="Conner P."/>
            <person name="Grauke L."/>
            <person name="Grimwood J."/>
            <person name="Schmutz J."/>
            <person name="Randall J.J."/>
        </authorList>
    </citation>
    <scope>NUCLEOTIDE SEQUENCE</scope>
    <source>
        <tissue evidence="5">Leaf</tissue>
    </source>
</reference>
<protein>
    <recommendedName>
        <fullName evidence="2">Protein FAR1-RELATED SEQUENCE</fullName>
    </recommendedName>
</protein>
<comment type="similarity">
    <text evidence="2">Belongs to the FHY3/FAR1 family.</text>
</comment>
<dbReference type="InterPro" id="IPR007527">
    <property type="entry name" value="Znf_SWIM"/>
</dbReference>
<dbReference type="InterPro" id="IPR004330">
    <property type="entry name" value="FAR1_DNA_bnd_dom"/>
</dbReference>
<accession>A0A922EEG2</accession>
<proteinExistence type="inferred from homology"/>
<evidence type="ECO:0000313" key="5">
    <source>
        <dbReference type="EMBL" id="KAG6700545.1"/>
    </source>
</evidence>
<dbReference type="AlphaFoldDB" id="A0A922EEG2"/>
<gene>
    <name evidence="5" type="ORF">I3842_08G117700</name>
</gene>
<dbReference type="Pfam" id="PF04434">
    <property type="entry name" value="SWIM"/>
    <property type="match status" value="1"/>
</dbReference>
<dbReference type="Proteomes" id="UP000811246">
    <property type="component" value="Chromosome 8"/>
</dbReference>
<keyword evidence="2" id="KW-0862">Zinc</keyword>
<dbReference type="PANTHER" id="PTHR31669:SF283">
    <property type="entry name" value="PROTEIN FAR1-RELATED SEQUENCE"/>
    <property type="match status" value="1"/>
</dbReference>
<comment type="caution">
    <text evidence="5">The sequence shown here is derived from an EMBL/GenBank/DDBJ whole genome shotgun (WGS) entry which is preliminary data.</text>
</comment>
<dbReference type="GO" id="GO:0008270">
    <property type="term" value="F:zinc ion binding"/>
    <property type="evidence" value="ECO:0007669"/>
    <property type="project" value="UniProtKB-UniRule"/>
</dbReference>
<feature type="domain" description="SWIM-type" evidence="4">
    <location>
        <begin position="440"/>
        <end position="478"/>
    </location>
</feature>
<dbReference type="InterPro" id="IPR018289">
    <property type="entry name" value="MULE_transposase_dom"/>
</dbReference>
<keyword evidence="2" id="KW-0539">Nucleus</keyword>
<feature type="region of interest" description="Disordered" evidence="3">
    <location>
        <begin position="1"/>
        <end position="25"/>
    </location>
</feature>